<name>A0A0E9RTI1_ANGAN</name>
<protein>
    <submittedName>
        <fullName evidence="2">Uncharacterized protein</fullName>
    </submittedName>
</protein>
<organism evidence="2">
    <name type="scientific">Anguilla anguilla</name>
    <name type="common">European freshwater eel</name>
    <name type="synonym">Muraena anguilla</name>
    <dbReference type="NCBI Taxonomy" id="7936"/>
    <lineage>
        <taxon>Eukaryota</taxon>
        <taxon>Metazoa</taxon>
        <taxon>Chordata</taxon>
        <taxon>Craniata</taxon>
        <taxon>Vertebrata</taxon>
        <taxon>Euteleostomi</taxon>
        <taxon>Actinopterygii</taxon>
        <taxon>Neopterygii</taxon>
        <taxon>Teleostei</taxon>
        <taxon>Anguilliformes</taxon>
        <taxon>Anguillidae</taxon>
        <taxon>Anguilla</taxon>
    </lineage>
</organism>
<sequence>MDLSCLLSVTHFMVLTLPLAIQLATLGEEFGGEQEKKTSLIVNTG</sequence>
<dbReference type="EMBL" id="GBXM01076131">
    <property type="protein sequence ID" value="JAH32446.1"/>
    <property type="molecule type" value="Transcribed_RNA"/>
</dbReference>
<feature type="chain" id="PRO_5002432090" evidence="1">
    <location>
        <begin position="28"/>
        <end position="45"/>
    </location>
</feature>
<evidence type="ECO:0000313" key="2">
    <source>
        <dbReference type="EMBL" id="JAH32446.1"/>
    </source>
</evidence>
<reference evidence="2" key="1">
    <citation type="submission" date="2014-11" db="EMBL/GenBank/DDBJ databases">
        <authorList>
            <person name="Amaro Gonzalez C."/>
        </authorList>
    </citation>
    <scope>NUCLEOTIDE SEQUENCE</scope>
</reference>
<feature type="signal peptide" evidence="1">
    <location>
        <begin position="1"/>
        <end position="27"/>
    </location>
</feature>
<reference evidence="2" key="2">
    <citation type="journal article" date="2015" name="Fish Shellfish Immunol.">
        <title>Early steps in the European eel (Anguilla anguilla)-Vibrio vulnificus interaction in the gills: Role of the RtxA13 toxin.</title>
        <authorList>
            <person name="Callol A."/>
            <person name="Pajuelo D."/>
            <person name="Ebbesson L."/>
            <person name="Teles M."/>
            <person name="MacKenzie S."/>
            <person name="Amaro C."/>
        </authorList>
    </citation>
    <scope>NUCLEOTIDE SEQUENCE</scope>
</reference>
<evidence type="ECO:0000256" key="1">
    <source>
        <dbReference type="SAM" id="SignalP"/>
    </source>
</evidence>
<proteinExistence type="predicted"/>
<accession>A0A0E9RTI1</accession>
<dbReference type="AlphaFoldDB" id="A0A0E9RTI1"/>
<keyword evidence="1" id="KW-0732">Signal</keyword>